<dbReference type="AlphaFoldDB" id="A0A2S6EYP6"/>
<dbReference type="OrthoDB" id="5650722at2"/>
<protein>
    <submittedName>
        <fullName evidence="1">Uncharacterized protein</fullName>
    </submittedName>
</protein>
<evidence type="ECO:0000313" key="2">
    <source>
        <dbReference type="Proteomes" id="UP000239239"/>
    </source>
</evidence>
<dbReference type="EMBL" id="PQWY01000012">
    <property type="protein sequence ID" value="PPK30291.1"/>
    <property type="molecule type" value="Genomic_DNA"/>
</dbReference>
<organism evidence="1 2">
    <name type="scientific">Legionella pneumophila</name>
    <dbReference type="NCBI Taxonomy" id="446"/>
    <lineage>
        <taxon>Bacteria</taxon>
        <taxon>Pseudomonadati</taxon>
        <taxon>Pseudomonadota</taxon>
        <taxon>Gammaproteobacteria</taxon>
        <taxon>Legionellales</taxon>
        <taxon>Legionellaceae</taxon>
        <taxon>Legionella</taxon>
    </lineage>
</organism>
<name>A0A2S6EYP6_LEGPN</name>
<sequence length="370" mass="42030">MELKRQCINGVAGVSLSLLAVLIHPLFAEDAPQFVKGQSQLPAAKDPADSDWLADIIGLPNEEQVENLTRHVAEVMTEEEDTNCNAIDYNLRMLVFQNFVIYQHMANAQHHYFKEKMVLKYAHVLAMILKESSGDPTNVTDMDGRSISTSRPGTNLLRWSKLLKLTMQNGIKLNYQTNFGLTQLSADRLFVAFKLAQGGSHNKDFLEGKYGDATPNKVDLNSAIAIRRLIWVYQGFAQGRLTQNDECIHEEDIYKPEFNERYQTGLKMALLYCGTKFLYRVDDQSIWTNQNSAFETAMASVAYCRLGNSKTGYGKDEMDERCFAEWVTLCPALNVNIALLTPLSYFQTRKIKPVCIDTFNRLLNKEPKNR</sequence>
<proteinExistence type="predicted"/>
<reference evidence="1 2" key="1">
    <citation type="submission" date="2018-02" db="EMBL/GenBank/DDBJ databases">
        <title>Draft genome sequences of four Legionella pneumophila clinical strains isolated in Ontario.</title>
        <authorList>
            <person name="Fortuna A."/>
            <person name="Ramnarine R."/>
            <person name="Li A."/>
            <person name="Frantz C."/>
            <person name="Mallo G."/>
        </authorList>
    </citation>
    <scope>NUCLEOTIDE SEQUENCE [LARGE SCALE GENOMIC DNA]</scope>
    <source>
        <strain evidence="1 2">LG61</strain>
    </source>
</reference>
<evidence type="ECO:0000313" key="1">
    <source>
        <dbReference type="EMBL" id="PPK30291.1"/>
    </source>
</evidence>
<accession>A0A2S6EYP6</accession>
<comment type="caution">
    <text evidence="1">The sequence shown here is derived from an EMBL/GenBank/DDBJ whole genome shotgun (WGS) entry which is preliminary data.</text>
</comment>
<dbReference type="RefSeq" id="WP_027227806.1">
    <property type="nucleotide sequence ID" value="NZ_CP017601.1"/>
</dbReference>
<dbReference type="Proteomes" id="UP000239239">
    <property type="component" value="Unassembled WGS sequence"/>
</dbReference>
<gene>
    <name evidence="1" type="ORF">C3928_09505</name>
</gene>